<accession>A0A0C9WES9</accession>
<protein>
    <submittedName>
        <fullName evidence="1">Uncharacterized protein</fullName>
    </submittedName>
</protein>
<keyword evidence="2" id="KW-1185">Reference proteome</keyword>
<dbReference type="EMBL" id="KN839850">
    <property type="protein sequence ID" value="KIJ63632.1"/>
    <property type="molecule type" value="Genomic_DNA"/>
</dbReference>
<sequence length="82" mass="9170">MPDIPVGSQIFDFAFHPSHTTVYTGLLNGSIKAFSYDEQGQHQQSFSLRPSKRSCRCVATNEDGSHLYAGGKAKSIFYRNRN</sequence>
<dbReference type="HOGENOM" id="CLU_2558566_0_0_1"/>
<gene>
    <name evidence="1" type="ORF">HYDPIDRAFT_113125</name>
</gene>
<name>A0A0C9WES9_9AGAM</name>
<evidence type="ECO:0000313" key="1">
    <source>
        <dbReference type="EMBL" id="KIJ63632.1"/>
    </source>
</evidence>
<dbReference type="SUPFAM" id="SSF50978">
    <property type="entry name" value="WD40 repeat-like"/>
    <property type="match status" value="1"/>
</dbReference>
<dbReference type="AlphaFoldDB" id="A0A0C9WES9"/>
<dbReference type="OrthoDB" id="2288928at2759"/>
<dbReference type="InterPro" id="IPR015943">
    <property type="entry name" value="WD40/YVTN_repeat-like_dom_sf"/>
</dbReference>
<organism evidence="1 2">
    <name type="scientific">Hydnomerulius pinastri MD-312</name>
    <dbReference type="NCBI Taxonomy" id="994086"/>
    <lineage>
        <taxon>Eukaryota</taxon>
        <taxon>Fungi</taxon>
        <taxon>Dikarya</taxon>
        <taxon>Basidiomycota</taxon>
        <taxon>Agaricomycotina</taxon>
        <taxon>Agaricomycetes</taxon>
        <taxon>Agaricomycetidae</taxon>
        <taxon>Boletales</taxon>
        <taxon>Boletales incertae sedis</taxon>
        <taxon>Leucogyrophana</taxon>
    </lineage>
</organism>
<dbReference type="InterPro" id="IPR036322">
    <property type="entry name" value="WD40_repeat_dom_sf"/>
</dbReference>
<dbReference type="Proteomes" id="UP000053820">
    <property type="component" value="Unassembled WGS sequence"/>
</dbReference>
<evidence type="ECO:0000313" key="2">
    <source>
        <dbReference type="Proteomes" id="UP000053820"/>
    </source>
</evidence>
<proteinExistence type="predicted"/>
<dbReference type="Gene3D" id="2.130.10.10">
    <property type="entry name" value="YVTN repeat-like/Quinoprotein amine dehydrogenase"/>
    <property type="match status" value="1"/>
</dbReference>
<reference evidence="1 2" key="1">
    <citation type="submission" date="2014-04" db="EMBL/GenBank/DDBJ databases">
        <title>Evolutionary Origins and Diversification of the Mycorrhizal Mutualists.</title>
        <authorList>
            <consortium name="DOE Joint Genome Institute"/>
            <consortium name="Mycorrhizal Genomics Consortium"/>
            <person name="Kohler A."/>
            <person name="Kuo A."/>
            <person name="Nagy L.G."/>
            <person name="Floudas D."/>
            <person name="Copeland A."/>
            <person name="Barry K.W."/>
            <person name="Cichocki N."/>
            <person name="Veneault-Fourrey C."/>
            <person name="LaButti K."/>
            <person name="Lindquist E.A."/>
            <person name="Lipzen A."/>
            <person name="Lundell T."/>
            <person name="Morin E."/>
            <person name="Murat C."/>
            <person name="Riley R."/>
            <person name="Ohm R."/>
            <person name="Sun H."/>
            <person name="Tunlid A."/>
            <person name="Henrissat B."/>
            <person name="Grigoriev I.V."/>
            <person name="Hibbett D.S."/>
            <person name="Martin F."/>
        </authorList>
    </citation>
    <scope>NUCLEOTIDE SEQUENCE [LARGE SCALE GENOMIC DNA]</scope>
    <source>
        <strain evidence="1 2">MD-312</strain>
    </source>
</reference>